<evidence type="ECO:0000313" key="2">
    <source>
        <dbReference type="EMBL" id="RVW24287.1"/>
    </source>
</evidence>
<gene>
    <name evidence="2" type="ORF">CK203_091012</name>
</gene>
<protein>
    <submittedName>
        <fullName evidence="2">Uncharacterized protein</fullName>
    </submittedName>
</protein>
<evidence type="ECO:0000256" key="1">
    <source>
        <dbReference type="SAM" id="MobiDB-lite"/>
    </source>
</evidence>
<feature type="compositionally biased region" description="Acidic residues" evidence="1">
    <location>
        <begin position="66"/>
        <end position="76"/>
    </location>
</feature>
<organism evidence="2 3">
    <name type="scientific">Vitis vinifera</name>
    <name type="common">Grape</name>
    <dbReference type="NCBI Taxonomy" id="29760"/>
    <lineage>
        <taxon>Eukaryota</taxon>
        <taxon>Viridiplantae</taxon>
        <taxon>Streptophyta</taxon>
        <taxon>Embryophyta</taxon>
        <taxon>Tracheophyta</taxon>
        <taxon>Spermatophyta</taxon>
        <taxon>Magnoliopsida</taxon>
        <taxon>eudicotyledons</taxon>
        <taxon>Gunneridae</taxon>
        <taxon>Pentapetalae</taxon>
        <taxon>rosids</taxon>
        <taxon>Vitales</taxon>
        <taxon>Vitaceae</taxon>
        <taxon>Viteae</taxon>
        <taxon>Vitis</taxon>
    </lineage>
</organism>
<reference evidence="2 3" key="1">
    <citation type="journal article" date="2018" name="PLoS Genet.">
        <title>Population sequencing reveals clonal diversity and ancestral inbreeding in the grapevine cultivar Chardonnay.</title>
        <authorList>
            <person name="Roach M.J."/>
            <person name="Johnson D.L."/>
            <person name="Bohlmann J."/>
            <person name="van Vuuren H.J."/>
            <person name="Jones S.J."/>
            <person name="Pretorius I.S."/>
            <person name="Schmidt S.A."/>
            <person name="Borneman A.R."/>
        </authorList>
    </citation>
    <scope>NUCLEOTIDE SEQUENCE [LARGE SCALE GENOMIC DNA]</scope>
    <source>
        <strain evidence="3">cv. Chardonnay</strain>
        <tissue evidence="2">Leaf</tissue>
    </source>
</reference>
<evidence type="ECO:0000313" key="3">
    <source>
        <dbReference type="Proteomes" id="UP000288805"/>
    </source>
</evidence>
<feature type="compositionally biased region" description="Basic and acidic residues" evidence="1">
    <location>
        <begin position="55"/>
        <end position="65"/>
    </location>
</feature>
<proteinExistence type="predicted"/>
<accession>A0A438CM42</accession>
<feature type="region of interest" description="Disordered" evidence="1">
    <location>
        <begin position="36"/>
        <end position="106"/>
    </location>
</feature>
<dbReference type="AlphaFoldDB" id="A0A438CM42"/>
<sequence>MNVTFLEFENFYPSLVPNSSLQGETQVEESNWLMAPVGEHGTGNREVEPYEVPLEIEHVELRNEEPGDEEAENEEPENTKYSQSPHSSIRKDPPSPENVPEVSTPTAPLHANILYSSTSYMLHFKHNHGKSSNRYSPDEEERKSKYPIANYVSTQGLFKPLKTFTQTLSSYQIPSSV</sequence>
<dbReference type="Proteomes" id="UP000288805">
    <property type="component" value="Unassembled WGS sequence"/>
</dbReference>
<comment type="caution">
    <text evidence="2">The sequence shown here is derived from an EMBL/GenBank/DDBJ whole genome shotgun (WGS) entry which is preliminary data.</text>
</comment>
<dbReference type="EMBL" id="QGNW01002176">
    <property type="protein sequence ID" value="RVW24287.1"/>
    <property type="molecule type" value="Genomic_DNA"/>
</dbReference>
<name>A0A438CM42_VITVI</name>